<protein>
    <submittedName>
        <fullName evidence="2">Uncharacterized protein</fullName>
    </submittedName>
</protein>
<proteinExistence type="predicted"/>
<sequence length="566" mass="62963">MPSHVALPEICSNVICSLDTVMPRKSDESEVDPPHIFSLHLTFMKRILRAVKSFRLGYTEDRPYPWRWTTPIVLCAFFLISPFLALLNVPLSAYNIVQEFTYWPNGTLPSIFLGGLIPSILQDPTDTGFTPQLLSIGDKIALDNYIYNYTIAQAFNGVNTTTPVSAFPYYNNPLSDGCDAAIQLALVQDTDKAWDITVQVSGNVACNIPSLFYLTWSGFSGEPPPQTSATDAELPIRNLPFLMTSDLESIFLASMSGLEFINFTQAHISLTVHPCCDCDAILSGSPLESGAALLQRPCSSSPPEFVVVAAEAMFGPDPGGLSYWPGPLPKRVTDVLSISGLGNISFSDVGNGYENLIQSIYHLVRLDLGVILENQIYNSPEMFNRTIIAVGEYSLWASSTKQNFASDATLKAQWLNDVEFYQTNERVPRLEYFRSVSRLKPLASAVTSVFVSTFAMLSVMWTVFSLVLAALARSHITPNNTQGKKHTLEQPRKWDKWLERGMEEVDGSEVILISPHKDPEAVERLMQEGVRTRIALARINAVLKKHGLMEEEDWVQDDETTGRWIE</sequence>
<accession>A0A8H6XM06</accession>
<reference evidence="2" key="1">
    <citation type="submission" date="2020-05" db="EMBL/GenBank/DDBJ databases">
        <title>Mycena genomes resolve the evolution of fungal bioluminescence.</title>
        <authorList>
            <person name="Tsai I.J."/>
        </authorList>
    </citation>
    <scope>NUCLEOTIDE SEQUENCE</scope>
    <source>
        <strain evidence="2">160909Yilan</strain>
    </source>
</reference>
<evidence type="ECO:0000256" key="1">
    <source>
        <dbReference type="SAM" id="Phobius"/>
    </source>
</evidence>
<dbReference type="AlphaFoldDB" id="A0A8H6XM06"/>
<keyword evidence="3" id="KW-1185">Reference proteome</keyword>
<feature type="transmembrane region" description="Helical" evidence="1">
    <location>
        <begin position="442"/>
        <end position="472"/>
    </location>
</feature>
<keyword evidence="1" id="KW-0812">Transmembrane</keyword>
<evidence type="ECO:0000313" key="3">
    <source>
        <dbReference type="Proteomes" id="UP000623467"/>
    </source>
</evidence>
<gene>
    <name evidence="2" type="ORF">MSAN_01970400</name>
</gene>
<name>A0A8H6XM06_9AGAR</name>
<dbReference type="Proteomes" id="UP000623467">
    <property type="component" value="Unassembled WGS sequence"/>
</dbReference>
<evidence type="ECO:0000313" key="2">
    <source>
        <dbReference type="EMBL" id="KAF7343502.1"/>
    </source>
</evidence>
<dbReference type="OrthoDB" id="3001227at2759"/>
<organism evidence="2 3">
    <name type="scientific">Mycena sanguinolenta</name>
    <dbReference type="NCBI Taxonomy" id="230812"/>
    <lineage>
        <taxon>Eukaryota</taxon>
        <taxon>Fungi</taxon>
        <taxon>Dikarya</taxon>
        <taxon>Basidiomycota</taxon>
        <taxon>Agaricomycotina</taxon>
        <taxon>Agaricomycetes</taxon>
        <taxon>Agaricomycetidae</taxon>
        <taxon>Agaricales</taxon>
        <taxon>Marasmiineae</taxon>
        <taxon>Mycenaceae</taxon>
        <taxon>Mycena</taxon>
    </lineage>
</organism>
<comment type="caution">
    <text evidence="2">The sequence shown here is derived from an EMBL/GenBank/DDBJ whole genome shotgun (WGS) entry which is preliminary data.</text>
</comment>
<keyword evidence="1" id="KW-1133">Transmembrane helix</keyword>
<keyword evidence="1" id="KW-0472">Membrane</keyword>
<dbReference type="EMBL" id="JACAZH010000023">
    <property type="protein sequence ID" value="KAF7343502.1"/>
    <property type="molecule type" value="Genomic_DNA"/>
</dbReference>